<accession>G2YY94</accession>
<evidence type="ECO:0000313" key="2">
    <source>
        <dbReference type="Proteomes" id="UP000008177"/>
    </source>
</evidence>
<organism evidence="1 2">
    <name type="scientific">Botryotinia fuckeliana (strain T4)</name>
    <name type="common">Noble rot fungus</name>
    <name type="synonym">Botrytis cinerea</name>
    <dbReference type="NCBI Taxonomy" id="999810"/>
    <lineage>
        <taxon>Eukaryota</taxon>
        <taxon>Fungi</taxon>
        <taxon>Dikarya</taxon>
        <taxon>Ascomycota</taxon>
        <taxon>Pezizomycotina</taxon>
        <taxon>Leotiomycetes</taxon>
        <taxon>Helotiales</taxon>
        <taxon>Sclerotiniaceae</taxon>
        <taxon>Botrytis</taxon>
    </lineage>
</organism>
<dbReference type="HOGENOM" id="CLU_2812080_0_0_1"/>
<reference evidence="2" key="1">
    <citation type="journal article" date="2011" name="PLoS Genet.">
        <title>Genomic analysis of the necrotrophic fungal pathogens Sclerotinia sclerotiorum and Botrytis cinerea.</title>
        <authorList>
            <person name="Amselem J."/>
            <person name="Cuomo C.A."/>
            <person name="van Kan J.A."/>
            <person name="Viaud M."/>
            <person name="Benito E.P."/>
            <person name="Couloux A."/>
            <person name="Coutinho P.M."/>
            <person name="de Vries R.P."/>
            <person name="Dyer P.S."/>
            <person name="Fillinger S."/>
            <person name="Fournier E."/>
            <person name="Gout L."/>
            <person name="Hahn M."/>
            <person name="Kohn L."/>
            <person name="Lapalu N."/>
            <person name="Plummer K.M."/>
            <person name="Pradier J.M."/>
            <person name="Quevillon E."/>
            <person name="Sharon A."/>
            <person name="Simon A."/>
            <person name="ten Have A."/>
            <person name="Tudzynski B."/>
            <person name="Tudzynski P."/>
            <person name="Wincker P."/>
            <person name="Andrew M."/>
            <person name="Anthouard V."/>
            <person name="Beever R.E."/>
            <person name="Beffa R."/>
            <person name="Benoit I."/>
            <person name="Bouzid O."/>
            <person name="Brault B."/>
            <person name="Chen Z."/>
            <person name="Choquer M."/>
            <person name="Collemare J."/>
            <person name="Cotton P."/>
            <person name="Danchin E.G."/>
            <person name="Da Silva C."/>
            <person name="Gautier A."/>
            <person name="Giraud C."/>
            <person name="Giraud T."/>
            <person name="Gonzalez C."/>
            <person name="Grossetete S."/>
            <person name="Guldener U."/>
            <person name="Henrissat B."/>
            <person name="Howlett B.J."/>
            <person name="Kodira C."/>
            <person name="Kretschmer M."/>
            <person name="Lappartient A."/>
            <person name="Leroch M."/>
            <person name="Levis C."/>
            <person name="Mauceli E."/>
            <person name="Neuveglise C."/>
            <person name="Oeser B."/>
            <person name="Pearson M."/>
            <person name="Poulain J."/>
            <person name="Poussereau N."/>
            <person name="Quesneville H."/>
            <person name="Rascle C."/>
            <person name="Schumacher J."/>
            <person name="Segurens B."/>
            <person name="Sexton A."/>
            <person name="Silva E."/>
            <person name="Sirven C."/>
            <person name="Soanes D.M."/>
            <person name="Talbot N.J."/>
            <person name="Templeton M."/>
            <person name="Yandava C."/>
            <person name="Yarden O."/>
            <person name="Zeng Q."/>
            <person name="Rollins J.A."/>
            <person name="Lebrun M.H."/>
            <person name="Dickman M."/>
        </authorList>
    </citation>
    <scope>NUCLEOTIDE SEQUENCE [LARGE SCALE GENOMIC DNA]</scope>
    <source>
        <strain evidence="2">T4</strain>
    </source>
</reference>
<evidence type="ECO:0000313" key="1">
    <source>
        <dbReference type="EMBL" id="CCD56592.1"/>
    </source>
</evidence>
<gene>
    <name evidence="1" type="ORF">BofuT4_uP144000.1</name>
</gene>
<dbReference type="InParanoid" id="G2YY94"/>
<protein>
    <submittedName>
        <fullName evidence="1">Uncharacterized protein</fullName>
    </submittedName>
</protein>
<name>G2YY94_BOTF4</name>
<dbReference type="EMBL" id="FQ790361">
    <property type="protein sequence ID" value="CCD56592.1"/>
    <property type="molecule type" value="Genomic_DNA"/>
</dbReference>
<dbReference type="AlphaFoldDB" id="G2YY94"/>
<dbReference type="Proteomes" id="UP000008177">
    <property type="component" value="Unplaced contigs"/>
</dbReference>
<proteinExistence type="predicted"/>
<sequence length="67" mass="7427">MEYCVESQQYNQGKCASWCSAPFNTSALHGLGTYMSISKSNKAQASSRVANMVFEPSLNWPFVRSLS</sequence>